<dbReference type="EMBL" id="OZ034817">
    <property type="protein sequence ID" value="CAL1384464.1"/>
    <property type="molecule type" value="Genomic_DNA"/>
</dbReference>
<dbReference type="PANTHER" id="PTHR34222">
    <property type="entry name" value="GAG_PRE-INTEGRS DOMAIN-CONTAINING PROTEIN"/>
    <property type="match status" value="1"/>
</dbReference>
<organism evidence="2 3">
    <name type="scientific">Linum trigynum</name>
    <dbReference type="NCBI Taxonomy" id="586398"/>
    <lineage>
        <taxon>Eukaryota</taxon>
        <taxon>Viridiplantae</taxon>
        <taxon>Streptophyta</taxon>
        <taxon>Embryophyta</taxon>
        <taxon>Tracheophyta</taxon>
        <taxon>Spermatophyta</taxon>
        <taxon>Magnoliopsida</taxon>
        <taxon>eudicotyledons</taxon>
        <taxon>Gunneridae</taxon>
        <taxon>Pentapetalae</taxon>
        <taxon>rosids</taxon>
        <taxon>fabids</taxon>
        <taxon>Malpighiales</taxon>
        <taxon>Linaceae</taxon>
        <taxon>Linum</taxon>
    </lineage>
</organism>
<evidence type="ECO:0000256" key="1">
    <source>
        <dbReference type="SAM" id="MobiDB-lite"/>
    </source>
</evidence>
<keyword evidence="3" id="KW-1185">Reference proteome</keyword>
<feature type="region of interest" description="Disordered" evidence="1">
    <location>
        <begin position="94"/>
        <end position="113"/>
    </location>
</feature>
<evidence type="ECO:0000313" key="3">
    <source>
        <dbReference type="Proteomes" id="UP001497516"/>
    </source>
</evidence>
<protein>
    <submittedName>
        <fullName evidence="2">Uncharacterized protein</fullName>
    </submittedName>
</protein>
<gene>
    <name evidence="2" type="ORF">LTRI10_LOCUS25666</name>
</gene>
<sequence length="135" mass="15738">MLQRERQQYGAQLNRVLAVDTMSLAAHSSSTPHIRRPRPYCTHCKFLGHTEETCYHKHGWPPGMNTRTTNPYGKLIECTYCKKPEHTEEKCFSKHEYPNPRVPPRPKPQAHSVTLEDLHQEVKLTKVDYLKLMSL</sequence>
<evidence type="ECO:0000313" key="2">
    <source>
        <dbReference type="EMBL" id="CAL1384464.1"/>
    </source>
</evidence>
<accession>A0AAV2EFE1</accession>
<name>A0AAV2EFE1_9ROSI</name>
<dbReference type="Proteomes" id="UP001497516">
    <property type="component" value="Chromosome 4"/>
</dbReference>
<dbReference type="AlphaFoldDB" id="A0AAV2EFE1"/>
<reference evidence="2 3" key="1">
    <citation type="submission" date="2024-04" db="EMBL/GenBank/DDBJ databases">
        <authorList>
            <person name="Fracassetti M."/>
        </authorList>
    </citation>
    <scope>NUCLEOTIDE SEQUENCE [LARGE SCALE GENOMIC DNA]</scope>
</reference>
<dbReference type="PANTHER" id="PTHR34222:SF99">
    <property type="entry name" value="PROTEIN, PUTATIVE-RELATED"/>
    <property type="match status" value="1"/>
</dbReference>
<proteinExistence type="predicted"/>